<dbReference type="PANTHER" id="PTHR47447">
    <property type="entry name" value="OS03G0856100 PROTEIN"/>
    <property type="match status" value="1"/>
</dbReference>
<evidence type="ECO:0000256" key="2">
    <source>
        <dbReference type="ARBA" id="ARBA00022737"/>
    </source>
</evidence>
<dbReference type="Proteomes" id="UP000827721">
    <property type="component" value="Unassembled WGS sequence"/>
</dbReference>
<gene>
    <name evidence="4" type="ORF">JRO89_XS01G0067900</name>
</gene>
<proteinExistence type="inferred from homology"/>
<dbReference type="EMBL" id="JAFEMO010000001">
    <property type="protein sequence ID" value="KAH7576451.1"/>
    <property type="molecule type" value="Genomic_DNA"/>
</dbReference>
<dbReference type="Gene3D" id="1.25.40.10">
    <property type="entry name" value="Tetratricopeptide repeat domain"/>
    <property type="match status" value="1"/>
</dbReference>
<evidence type="ECO:0000313" key="5">
    <source>
        <dbReference type="Proteomes" id="UP000827721"/>
    </source>
</evidence>
<dbReference type="InterPro" id="IPR002885">
    <property type="entry name" value="PPR_rpt"/>
</dbReference>
<dbReference type="Pfam" id="PF13041">
    <property type="entry name" value="PPR_2"/>
    <property type="match status" value="1"/>
</dbReference>
<reference evidence="4 5" key="1">
    <citation type="submission" date="2021-02" db="EMBL/GenBank/DDBJ databases">
        <title>Plant Genome Project.</title>
        <authorList>
            <person name="Zhang R.-G."/>
        </authorList>
    </citation>
    <scope>NUCLEOTIDE SEQUENCE [LARGE SCALE GENOMIC DNA]</scope>
    <source>
        <tissue evidence="4">Leaves</tissue>
    </source>
</reference>
<keyword evidence="2" id="KW-0677">Repeat</keyword>
<feature type="repeat" description="PPR" evidence="3">
    <location>
        <begin position="232"/>
        <end position="266"/>
    </location>
</feature>
<dbReference type="InterPro" id="IPR011990">
    <property type="entry name" value="TPR-like_helical_dom_sf"/>
</dbReference>
<comment type="similarity">
    <text evidence="1">Belongs to the PPR family. P subfamily.</text>
</comment>
<protein>
    <recommendedName>
        <fullName evidence="6">Pentatricopeptide repeat-containing protein</fullName>
    </recommendedName>
</protein>
<dbReference type="NCBIfam" id="TIGR00756">
    <property type="entry name" value="PPR"/>
    <property type="match status" value="1"/>
</dbReference>
<accession>A0ABQ8IIE9</accession>
<comment type="caution">
    <text evidence="4">The sequence shown here is derived from an EMBL/GenBank/DDBJ whole genome shotgun (WGS) entry which is preliminary data.</text>
</comment>
<evidence type="ECO:0008006" key="6">
    <source>
        <dbReference type="Google" id="ProtNLM"/>
    </source>
</evidence>
<sequence>MFINQYSYNLDAKPKRSDLEALNQKGDESFSAYVGRWRAVAAQMRNKLDEEEQINMLRVQVPYRGQIGKEGDCEPPAKASLAKLVKLAKPISKSTFDSISRPWDNPESVLEQVAKIKWDLPSLVQRYLPRVSTIPLYQGMCWEPTWKAIPNMAFFSDYMIKGAHWSQGLLWIPFTRFALDKENKMISGWCLDQFEKTIGNYVNQRLLHPIHQWLNEVLQMIPMDGTLKPSLLTVTYNMLLDVCRMSSRPKEAMELLREMETNGCLPSILTYNSLISTYARDGLLEKTMELNTHMVKIGIRPNILLTPPSDLGLRKLGRMSLQ</sequence>
<evidence type="ECO:0000313" key="4">
    <source>
        <dbReference type="EMBL" id="KAH7576451.1"/>
    </source>
</evidence>
<name>A0ABQ8IIE9_9ROSI</name>
<keyword evidence="5" id="KW-1185">Reference proteome</keyword>
<feature type="repeat" description="PPR" evidence="3">
    <location>
        <begin position="267"/>
        <end position="301"/>
    </location>
</feature>
<evidence type="ECO:0000256" key="1">
    <source>
        <dbReference type="ARBA" id="ARBA00007626"/>
    </source>
</evidence>
<organism evidence="4 5">
    <name type="scientific">Xanthoceras sorbifolium</name>
    <dbReference type="NCBI Taxonomy" id="99658"/>
    <lineage>
        <taxon>Eukaryota</taxon>
        <taxon>Viridiplantae</taxon>
        <taxon>Streptophyta</taxon>
        <taxon>Embryophyta</taxon>
        <taxon>Tracheophyta</taxon>
        <taxon>Spermatophyta</taxon>
        <taxon>Magnoliopsida</taxon>
        <taxon>eudicotyledons</taxon>
        <taxon>Gunneridae</taxon>
        <taxon>Pentapetalae</taxon>
        <taxon>rosids</taxon>
        <taxon>malvids</taxon>
        <taxon>Sapindales</taxon>
        <taxon>Sapindaceae</taxon>
        <taxon>Xanthoceroideae</taxon>
        <taxon>Xanthoceras</taxon>
    </lineage>
</organism>
<evidence type="ECO:0000256" key="3">
    <source>
        <dbReference type="PROSITE-ProRule" id="PRU00708"/>
    </source>
</evidence>
<dbReference type="PROSITE" id="PS51375">
    <property type="entry name" value="PPR"/>
    <property type="match status" value="2"/>
</dbReference>
<dbReference type="PANTHER" id="PTHR47447:SF17">
    <property type="entry name" value="OS12G0638900 PROTEIN"/>
    <property type="match status" value="1"/>
</dbReference>